<keyword evidence="4" id="KW-1185">Reference proteome</keyword>
<proteinExistence type="predicted"/>
<evidence type="ECO:0000313" key="4">
    <source>
        <dbReference type="Proteomes" id="UP001158986"/>
    </source>
</evidence>
<dbReference type="Proteomes" id="UP001160483">
    <property type="component" value="Unassembled WGS sequence"/>
</dbReference>
<protein>
    <submittedName>
        <fullName evidence="2">Uncharacterized protein</fullName>
    </submittedName>
</protein>
<evidence type="ECO:0000256" key="1">
    <source>
        <dbReference type="SAM" id="MobiDB-lite"/>
    </source>
</evidence>
<feature type="region of interest" description="Disordered" evidence="1">
    <location>
        <begin position="74"/>
        <end position="94"/>
    </location>
</feature>
<dbReference type="EMBL" id="CAKLCB010000264">
    <property type="protein sequence ID" value="CAH0518636.1"/>
    <property type="molecule type" value="Genomic_DNA"/>
</dbReference>
<gene>
    <name evidence="3" type="ORF">PBS001_LOCUS5200</name>
    <name evidence="2" type="ORF">PBS003_LOCUS1038</name>
</gene>
<dbReference type="AlphaFoldDB" id="A0AAU9KIM0"/>
<accession>A0AAU9KIM0</accession>
<organism evidence="2 5">
    <name type="scientific">Peronospora belbahrii</name>
    <dbReference type="NCBI Taxonomy" id="622444"/>
    <lineage>
        <taxon>Eukaryota</taxon>
        <taxon>Sar</taxon>
        <taxon>Stramenopiles</taxon>
        <taxon>Oomycota</taxon>
        <taxon>Peronosporomycetes</taxon>
        <taxon>Peronosporales</taxon>
        <taxon>Peronosporaceae</taxon>
        <taxon>Peronospora</taxon>
    </lineage>
</organism>
<name>A0AAU9KIM0_9STRA</name>
<evidence type="ECO:0000313" key="2">
    <source>
        <dbReference type="EMBL" id="CAH0474171.1"/>
    </source>
</evidence>
<evidence type="ECO:0000313" key="5">
    <source>
        <dbReference type="Proteomes" id="UP001160483"/>
    </source>
</evidence>
<comment type="caution">
    <text evidence="2">The sequence shown here is derived from an EMBL/GenBank/DDBJ whole genome shotgun (WGS) entry which is preliminary data.</text>
</comment>
<dbReference type="Proteomes" id="UP001158986">
    <property type="component" value="Unassembled WGS sequence"/>
</dbReference>
<sequence length="94" mass="10547">MSSRLKVPALAALRHRQDPKLMEKFTLASLNNGKSPFVVSSNRLLQVKKKPSMTPQQRIADKFSLEYLLGSNSSQTGERLEQKNPFDVASSKLM</sequence>
<reference evidence="2 4" key="1">
    <citation type="submission" date="2021-11" db="EMBL/GenBank/DDBJ databases">
        <authorList>
            <person name="Islam A."/>
            <person name="Islam S."/>
            <person name="Flora M.S."/>
            <person name="Rahman M."/>
            <person name="Ziaur R.M."/>
            <person name="Epstein J.H."/>
            <person name="Hassan M."/>
            <person name="Klassen M."/>
            <person name="Woodard K."/>
            <person name="Webb A."/>
            <person name="Webby R.J."/>
            <person name="El Zowalaty M.E."/>
        </authorList>
    </citation>
    <scope>NUCLEOTIDE SEQUENCE</scope>
    <source>
        <strain evidence="3">Pbs1</strain>
        <strain evidence="2">Pbs3</strain>
    </source>
</reference>
<evidence type="ECO:0000313" key="3">
    <source>
        <dbReference type="EMBL" id="CAH0518636.1"/>
    </source>
</evidence>
<dbReference type="EMBL" id="CAKKTJ010000095">
    <property type="protein sequence ID" value="CAH0474171.1"/>
    <property type="molecule type" value="Genomic_DNA"/>
</dbReference>